<gene>
    <name evidence="2" type="ORF">P5673_019656</name>
</gene>
<evidence type="ECO:0000313" key="2">
    <source>
        <dbReference type="EMBL" id="KAK2558082.1"/>
    </source>
</evidence>
<comment type="caution">
    <text evidence="2">The sequence shown here is derived from an EMBL/GenBank/DDBJ whole genome shotgun (WGS) entry which is preliminary data.</text>
</comment>
<keyword evidence="1" id="KW-1133">Transmembrane helix</keyword>
<dbReference type="AlphaFoldDB" id="A0AAD9QB65"/>
<dbReference type="Proteomes" id="UP001249851">
    <property type="component" value="Unassembled WGS sequence"/>
</dbReference>
<feature type="transmembrane region" description="Helical" evidence="1">
    <location>
        <begin position="43"/>
        <end position="63"/>
    </location>
</feature>
<protein>
    <submittedName>
        <fullName evidence="2">Uncharacterized protein</fullName>
    </submittedName>
</protein>
<evidence type="ECO:0000256" key="1">
    <source>
        <dbReference type="SAM" id="Phobius"/>
    </source>
</evidence>
<reference evidence="2" key="2">
    <citation type="journal article" date="2023" name="Science">
        <title>Genomic signatures of disease resistance in endangered staghorn corals.</title>
        <authorList>
            <person name="Vollmer S.V."/>
            <person name="Selwyn J.D."/>
            <person name="Despard B.A."/>
            <person name="Roesel C.L."/>
        </authorList>
    </citation>
    <scope>NUCLEOTIDE SEQUENCE</scope>
    <source>
        <strain evidence="2">K2</strain>
    </source>
</reference>
<proteinExistence type="predicted"/>
<evidence type="ECO:0000313" key="3">
    <source>
        <dbReference type="Proteomes" id="UP001249851"/>
    </source>
</evidence>
<organism evidence="2 3">
    <name type="scientific">Acropora cervicornis</name>
    <name type="common">Staghorn coral</name>
    <dbReference type="NCBI Taxonomy" id="6130"/>
    <lineage>
        <taxon>Eukaryota</taxon>
        <taxon>Metazoa</taxon>
        <taxon>Cnidaria</taxon>
        <taxon>Anthozoa</taxon>
        <taxon>Hexacorallia</taxon>
        <taxon>Scleractinia</taxon>
        <taxon>Astrocoeniina</taxon>
        <taxon>Acroporidae</taxon>
        <taxon>Acropora</taxon>
    </lineage>
</organism>
<dbReference type="EMBL" id="JARQWQ010000046">
    <property type="protein sequence ID" value="KAK2558082.1"/>
    <property type="molecule type" value="Genomic_DNA"/>
</dbReference>
<reference evidence="2" key="1">
    <citation type="journal article" date="2023" name="G3 (Bethesda)">
        <title>Whole genome assembly and annotation of the endangered Caribbean coral Acropora cervicornis.</title>
        <authorList>
            <person name="Selwyn J.D."/>
            <person name="Vollmer S.V."/>
        </authorList>
    </citation>
    <scope>NUCLEOTIDE SEQUENCE</scope>
    <source>
        <strain evidence="2">K2</strain>
    </source>
</reference>
<keyword evidence="1" id="KW-0472">Membrane</keyword>
<sequence length="74" mass="7992">MAGQKAVCVLLESKSKEVKGVINFEQESAGFMGNLLALHLESMASMFISLVMAQMVVQVLVLISTQKGNCMEAQ</sequence>
<keyword evidence="3" id="KW-1185">Reference proteome</keyword>
<name>A0AAD9QB65_ACRCE</name>
<accession>A0AAD9QB65</accession>
<keyword evidence="1" id="KW-0812">Transmembrane</keyword>